<keyword evidence="2" id="KW-1185">Reference proteome</keyword>
<accession>A0A2K1XGK0</accession>
<evidence type="ECO:0000313" key="2">
    <source>
        <dbReference type="Proteomes" id="UP000006729"/>
    </source>
</evidence>
<dbReference type="Proteomes" id="UP000006729">
    <property type="component" value="Chromosome 15"/>
</dbReference>
<organism evidence="1 2">
    <name type="scientific">Populus trichocarpa</name>
    <name type="common">Western balsam poplar</name>
    <name type="synonym">Populus balsamifera subsp. trichocarpa</name>
    <dbReference type="NCBI Taxonomy" id="3694"/>
    <lineage>
        <taxon>Eukaryota</taxon>
        <taxon>Viridiplantae</taxon>
        <taxon>Streptophyta</taxon>
        <taxon>Embryophyta</taxon>
        <taxon>Tracheophyta</taxon>
        <taxon>Spermatophyta</taxon>
        <taxon>Magnoliopsida</taxon>
        <taxon>eudicotyledons</taxon>
        <taxon>Gunneridae</taxon>
        <taxon>Pentapetalae</taxon>
        <taxon>rosids</taxon>
        <taxon>fabids</taxon>
        <taxon>Malpighiales</taxon>
        <taxon>Salicaceae</taxon>
        <taxon>Saliceae</taxon>
        <taxon>Populus</taxon>
    </lineage>
</organism>
<dbReference type="ExpressionAtlas" id="A0A2K1XGK0">
    <property type="expression patterns" value="baseline"/>
</dbReference>
<dbReference type="InParanoid" id="A0A2K1XGK0"/>
<name>A0A2K1XGK0_POPTR</name>
<dbReference type="Gene3D" id="1.10.510.10">
    <property type="entry name" value="Transferase(Phosphotransferase) domain 1"/>
    <property type="match status" value="1"/>
</dbReference>
<sequence length="127" mass="14848">MIAFDMRCVGSMMAKMVLRELMDPLIFMKFKSFLMKILDRNWGAGWNLLSLLLATKPSKRISCLDALRHPFLCGPRWRVAPSMDIIRWVLNSTAVRITEEYIYKQPQVCLQLASLSSLLSFRWIHRL</sequence>
<dbReference type="InterPro" id="IPR011009">
    <property type="entry name" value="Kinase-like_dom_sf"/>
</dbReference>
<dbReference type="SUPFAM" id="SSF56112">
    <property type="entry name" value="Protein kinase-like (PK-like)"/>
    <property type="match status" value="1"/>
</dbReference>
<dbReference type="EMBL" id="CM009304">
    <property type="protein sequence ID" value="PNS99901.1"/>
    <property type="molecule type" value="Genomic_DNA"/>
</dbReference>
<reference evidence="1 2" key="1">
    <citation type="journal article" date="2006" name="Science">
        <title>The genome of black cottonwood, Populus trichocarpa (Torr. &amp; Gray).</title>
        <authorList>
            <person name="Tuskan G.A."/>
            <person name="Difazio S."/>
            <person name="Jansson S."/>
            <person name="Bohlmann J."/>
            <person name="Grigoriev I."/>
            <person name="Hellsten U."/>
            <person name="Putnam N."/>
            <person name="Ralph S."/>
            <person name="Rombauts S."/>
            <person name="Salamov A."/>
            <person name="Schein J."/>
            <person name="Sterck L."/>
            <person name="Aerts A."/>
            <person name="Bhalerao R.R."/>
            <person name="Bhalerao R.P."/>
            <person name="Blaudez D."/>
            <person name="Boerjan W."/>
            <person name="Brun A."/>
            <person name="Brunner A."/>
            <person name="Busov V."/>
            <person name="Campbell M."/>
            <person name="Carlson J."/>
            <person name="Chalot M."/>
            <person name="Chapman J."/>
            <person name="Chen G.L."/>
            <person name="Cooper D."/>
            <person name="Coutinho P.M."/>
            <person name="Couturier J."/>
            <person name="Covert S."/>
            <person name="Cronk Q."/>
            <person name="Cunningham R."/>
            <person name="Davis J."/>
            <person name="Degroeve S."/>
            <person name="Dejardin A."/>
            <person name="Depamphilis C."/>
            <person name="Detter J."/>
            <person name="Dirks B."/>
            <person name="Dubchak I."/>
            <person name="Duplessis S."/>
            <person name="Ehlting J."/>
            <person name="Ellis B."/>
            <person name="Gendler K."/>
            <person name="Goodstein D."/>
            <person name="Gribskov M."/>
            <person name="Grimwood J."/>
            <person name="Groover A."/>
            <person name="Gunter L."/>
            <person name="Hamberger B."/>
            <person name="Heinze B."/>
            <person name="Helariutta Y."/>
            <person name="Henrissat B."/>
            <person name="Holligan D."/>
            <person name="Holt R."/>
            <person name="Huang W."/>
            <person name="Islam-Faridi N."/>
            <person name="Jones S."/>
            <person name="Jones-Rhoades M."/>
            <person name="Jorgensen R."/>
            <person name="Joshi C."/>
            <person name="Kangasjarvi J."/>
            <person name="Karlsson J."/>
            <person name="Kelleher C."/>
            <person name="Kirkpatrick R."/>
            <person name="Kirst M."/>
            <person name="Kohler A."/>
            <person name="Kalluri U."/>
            <person name="Larimer F."/>
            <person name="Leebens-Mack J."/>
            <person name="Leple J.C."/>
            <person name="Locascio P."/>
            <person name="Lou Y."/>
            <person name="Lucas S."/>
            <person name="Martin F."/>
            <person name="Montanini B."/>
            <person name="Napoli C."/>
            <person name="Nelson D.R."/>
            <person name="Nelson C."/>
            <person name="Nieminen K."/>
            <person name="Nilsson O."/>
            <person name="Pereda V."/>
            <person name="Peter G."/>
            <person name="Philippe R."/>
            <person name="Pilate G."/>
            <person name="Poliakov A."/>
            <person name="Razumovskaya J."/>
            <person name="Richardson P."/>
            <person name="Rinaldi C."/>
            <person name="Ritland K."/>
            <person name="Rouze P."/>
            <person name="Ryaboy D."/>
            <person name="Schmutz J."/>
            <person name="Schrader J."/>
            <person name="Segerman B."/>
            <person name="Shin H."/>
            <person name="Siddiqui A."/>
            <person name="Sterky F."/>
            <person name="Terry A."/>
            <person name="Tsai C.J."/>
            <person name="Uberbacher E."/>
            <person name="Unneberg P."/>
            <person name="Vahala J."/>
            <person name="Wall K."/>
            <person name="Wessler S."/>
            <person name="Yang G."/>
            <person name="Yin T."/>
            <person name="Douglas C."/>
            <person name="Marra M."/>
            <person name="Sandberg G."/>
            <person name="Van de Peer Y."/>
            <person name="Rokhsar D."/>
        </authorList>
    </citation>
    <scope>NUCLEOTIDE SEQUENCE [LARGE SCALE GENOMIC DNA]</scope>
    <source>
        <strain evidence="2">cv. Nisqually</strain>
    </source>
</reference>
<gene>
    <name evidence="1" type="ORF">POPTR_015G016300</name>
</gene>
<dbReference type="STRING" id="3694.A0A2K1XGK0"/>
<evidence type="ECO:0008006" key="3">
    <source>
        <dbReference type="Google" id="ProtNLM"/>
    </source>
</evidence>
<evidence type="ECO:0000313" key="1">
    <source>
        <dbReference type="EMBL" id="PNS99901.1"/>
    </source>
</evidence>
<proteinExistence type="predicted"/>
<protein>
    <recommendedName>
        <fullName evidence="3">Protein kinase domain-containing protein</fullName>
    </recommendedName>
</protein>
<dbReference type="AlphaFoldDB" id="A0A2K1XGK0"/>